<protein>
    <submittedName>
        <fullName evidence="1">Uncharacterized protein</fullName>
    </submittedName>
</protein>
<keyword evidence="2" id="KW-1185">Reference proteome</keyword>
<dbReference type="RefSeq" id="WP_344228413.1">
    <property type="nucleotide sequence ID" value="NZ_BAAARI010000011.1"/>
</dbReference>
<dbReference type="Proteomes" id="UP001500274">
    <property type="component" value="Unassembled WGS sequence"/>
</dbReference>
<evidence type="ECO:0000313" key="2">
    <source>
        <dbReference type="Proteomes" id="UP001500274"/>
    </source>
</evidence>
<reference evidence="1 2" key="1">
    <citation type="journal article" date="2019" name="Int. J. Syst. Evol. Microbiol.">
        <title>The Global Catalogue of Microorganisms (GCM) 10K type strain sequencing project: providing services to taxonomists for standard genome sequencing and annotation.</title>
        <authorList>
            <consortium name="The Broad Institute Genomics Platform"/>
            <consortium name="The Broad Institute Genome Sequencing Center for Infectious Disease"/>
            <person name="Wu L."/>
            <person name="Ma J."/>
        </authorList>
    </citation>
    <scope>NUCLEOTIDE SEQUENCE [LARGE SCALE GENOMIC DNA]</scope>
    <source>
        <strain evidence="1 2">JCM 16365</strain>
    </source>
</reference>
<sequence>MSSKHLTPEEVAAATLKAHAIQPQWNRTGEQVAALIAEAVKLDREAHGIRQGQNLAAEYAERVGKGIYAQYEAGAPYGYVNEMTGSSAETLEEIDGYDAEEHDADTLPEDWAKANASDYLSDVLDINYVVDSERRYRSARVWITLGGPNAYIDTEERALIVNWGGDAGRWNLPYAFCEGIDDYLGEYFAD</sequence>
<evidence type="ECO:0000313" key="1">
    <source>
        <dbReference type="EMBL" id="GAA2577452.1"/>
    </source>
</evidence>
<dbReference type="EMBL" id="BAAARI010000011">
    <property type="protein sequence ID" value="GAA2577452.1"/>
    <property type="molecule type" value="Genomic_DNA"/>
</dbReference>
<proteinExistence type="predicted"/>
<name>A0ABN3PDQ6_9MICO</name>
<organism evidence="1 2">
    <name type="scientific">Microbacterium binotii</name>
    <dbReference type="NCBI Taxonomy" id="462710"/>
    <lineage>
        <taxon>Bacteria</taxon>
        <taxon>Bacillati</taxon>
        <taxon>Actinomycetota</taxon>
        <taxon>Actinomycetes</taxon>
        <taxon>Micrococcales</taxon>
        <taxon>Microbacteriaceae</taxon>
        <taxon>Microbacterium</taxon>
    </lineage>
</organism>
<comment type="caution">
    <text evidence="1">The sequence shown here is derived from an EMBL/GenBank/DDBJ whole genome shotgun (WGS) entry which is preliminary data.</text>
</comment>
<accession>A0ABN3PDQ6</accession>
<gene>
    <name evidence="1" type="ORF">GCM10009862_15960</name>
</gene>